<keyword evidence="3" id="KW-1185">Reference proteome</keyword>
<dbReference type="InterPro" id="IPR003765">
    <property type="entry name" value="NO3_reductase_chaperone_NarJ"/>
</dbReference>
<sequence length="227" mass="24829">MSATFKALSALLCYPDEGLQAAMAEIRGLIAAEGRVAPPVLAELEDFCSFVEQTDLIDLQEHYVALFDKSRLLSLHLFEHVHGESRDRGQALVDLAALYEQGGLERINNELPDYLPLFLEYLSTRPLDEARLLLAETLHILAALEERLRARGSGYASLLRAIRSAAGDQSIHTATTVHLNTELPAELDAQWAEPPVIFDPDATVCESGGATVTSVPLSAVPRRARQS</sequence>
<keyword evidence="1" id="KW-0534">Nitrate assimilation</keyword>
<evidence type="ECO:0000313" key="2">
    <source>
        <dbReference type="EMBL" id="TFZ82077.1"/>
    </source>
</evidence>
<dbReference type="GO" id="GO:0016530">
    <property type="term" value="F:metallochaperone activity"/>
    <property type="evidence" value="ECO:0007669"/>
    <property type="project" value="TreeGrafter"/>
</dbReference>
<dbReference type="Pfam" id="PF02613">
    <property type="entry name" value="Nitrate_red_del"/>
    <property type="match status" value="1"/>
</dbReference>
<comment type="caution">
    <text evidence="2">The sequence shown here is derived from an EMBL/GenBank/DDBJ whole genome shotgun (WGS) entry which is preliminary data.</text>
</comment>
<dbReference type="NCBIfam" id="TIGR00684">
    <property type="entry name" value="narJ"/>
    <property type="match status" value="1"/>
</dbReference>
<dbReference type="SUPFAM" id="SSF89155">
    <property type="entry name" value="TorD-like"/>
    <property type="match status" value="1"/>
</dbReference>
<dbReference type="Gene3D" id="1.10.3480.10">
    <property type="entry name" value="TorD-like"/>
    <property type="match status" value="1"/>
</dbReference>
<accession>A0A4Z0F8X2</accession>
<dbReference type="PANTHER" id="PTHR43680:SF2">
    <property type="entry name" value="NITRATE REDUCTASE MOLYBDENUM COFACTOR ASSEMBLY CHAPERONE NARJ"/>
    <property type="match status" value="1"/>
</dbReference>
<gene>
    <name evidence="2" type="primary">narJ</name>
    <name evidence="2" type="ORF">E4680_09550</name>
</gene>
<dbReference type="PANTHER" id="PTHR43680">
    <property type="entry name" value="NITRATE REDUCTASE MOLYBDENUM COFACTOR ASSEMBLY CHAPERONE"/>
    <property type="match status" value="1"/>
</dbReference>
<dbReference type="RefSeq" id="WP_135282186.1">
    <property type="nucleotide sequence ID" value="NZ_SRIO01000012.1"/>
</dbReference>
<evidence type="ECO:0000313" key="3">
    <source>
        <dbReference type="Proteomes" id="UP000297890"/>
    </source>
</evidence>
<dbReference type="EMBL" id="SRIO01000012">
    <property type="protein sequence ID" value="TFZ82077.1"/>
    <property type="molecule type" value="Genomic_DNA"/>
</dbReference>
<dbReference type="AlphaFoldDB" id="A0A4Z0F8X2"/>
<dbReference type="InterPro" id="IPR020945">
    <property type="entry name" value="DMSO/NO3_reduct_chaperone"/>
</dbReference>
<evidence type="ECO:0000256" key="1">
    <source>
        <dbReference type="ARBA" id="ARBA00023063"/>
    </source>
</evidence>
<dbReference type="OrthoDB" id="8478585at2"/>
<dbReference type="GO" id="GO:0042128">
    <property type="term" value="P:nitrate assimilation"/>
    <property type="evidence" value="ECO:0007669"/>
    <property type="project" value="UniProtKB-KW"/>
</dbReference>
<dbReference type="GO" id="GO:0051131">
    <property type="term" value="P:chaperone-mediated protein complex assembly"/>
    <property type="evidence" value="ECO:0007669"/>
    <property type="project" value="InterPro"/>
</dbReference>
<name>A0A4Z0F8X2_9GAMM</name>
<protein>
    <submittedName>
        <fullName evidence="2">Nitrate reductase molybdenum cofactor assembly chaperone</fullName>
    </submittedName>
</protein>
<dbReference type="GO" id="GO:0051082">
    <property type="term" value="F:unfolded protein binding"/>
    <property type="evidence" value="ECO:0007669"/>
    <property type="project" value="InterPro"/>
</dbReference>
<reference evidence="2 3" key="1">
    <citation type="journal article" date="2019" name="ISME J.">
        <title>Candidatus Macondimonas diazotrophica, a novel gammaproteobacterial genus dominating crude-oil-contaminated coastal sediments.</title>
        <authorList>
            <person name="Karthikeyan S."/>
            <person name="Konstantinidis K."/>
        </authorList>
    </citation>
    <scope>NUCLEOTIDE SEQUENCE [LARGE SCALE GENOMIC DNA]</scope>
    <source>
        <strain evidence="2 3">KTK01</strain>
    </source>
</reference>
<organism evidence="2 3">
    <name type="scientific">Candidatus Macondimonas diazotrophica</name>
    <dbReference type="NCBI Taxonomy" id="2305248"/>
    <lineage>
        <taxon>Bacteria</taxon>
        <taxon>Pseudomonadati</taxon>
        <taxon>Pseudomonadota</taxon>
        <taxon>Gammaproteobacteria</taxon>
        <taxon>Chromatiales</taxon>
        <taxon>Ectothiorhodospiraceae</taxon>
        <taxon>Candidatus Macondimonas</taxon>
    </lineage>
</organism>
<proteinExistence type="predicted"/>
<dbReference type="InterPro" id="IPR036411">
    <property type="entry name" value="TorD-like_sf"/>
</dbReference>
<dbReference type="Proteomes" id="UP000297890">
    <property type="component" value="Unassembled WGS sequence"/>
</dbReference>